<dbReference type="EMBL" id="AP011645">
    <property type="protein sequence ID" value="BAL52985.1"/>
    <property type="molecule type" value="Genomic_DNA"/>
</dbReference>
<dbReference type="PROSITE" id="PS51257">
    <property type="entry name" value="PROKAR_LIPOPROTEIN"/>
    <property type="match status" value="1"/>
</dbReference>
<reference evidence="1" key="2">
    <citation type="journal article" date="2012" name="PLoS ONE">
        <title>A Deeply Branching Thermophilic Bacterium with an Ancient Acetyl-CoA Pathway Dominates a Subsurface Ecosystem.</title>
        <authorList>
            <person name="Takami H."/>
            <person name="Noguchi H."/>
            <person name="Takaki Y."/>
            <person name="Uchiyama I."/>
            <person name="Toyoda A."/>
            <person name="Nishi S."/>
            <person name="Chee G.-J."/>
            <person name="Arai W."/>
            <person name="Nunoura T."/>
            <person name="Itoh T."/>
            <person name="Hattori M."/>
            <person name="Takai K."/>
        </authorList>
    </citation>
    <scope>NUCLEOTIDE SEQUENCE</scope>
</reference>
<accession>H5S9Z9</accession>
<sequence length="156" mass="16971">MKWRIWFWMLVLVAGCGGIDASAIPVRLGVGGTWGITPVAFSFIGGAGRLELASKAFGVLAEATALADIRADDWALYLDSAVVFYISNSYVGVGGGWARWEDTAGRDRGVWTQTYLKLLVGQEFSLLSLPAYIQLNITLGQWSWLQPAVTAGIWLK</sequence>
<organism evidence="1">
    <name type="scientific">uncultured Acetothermia bacterium</name>
    <dbReference type="NCBI Taxonomy" id="236499"/>
    <lineage>
        <taxon>Bacteria</taxon>
        <taxon>Candidatus Bipolaricaulota</taxon>
        <taxon>environmental samples</taxon>
    </lineage>
</organism>
<proteinExistence type="predicted"/>
<gene>
    <name evidence="1" type="ORF">HGMM_F04A11C03</name>
</gene>
<evidence type="ECO:0000313" key="1">
    <source>
        <dbReference type="EMBL" id="BAL52985.1"/>
    </source>
</evidence>
<reference evidence="1" key="1">
    <citation type="journal article" date="2005" name="Environ. Microbiol.">
        <title>Genetic and functional properties of uncultivated thermophilic crenarchaeotes from a subsurface gold mine as revealed by analysis of genome fragments.</title>
        <authorList>
            <person name="Nunoura T."/>
            <person name="Hirayama H."/>
            <person name="Takami H."/>
            <person name="Oida H."/>
            <person name="Nishi S."/>
            <person name="Shimamura S."/>
            <person name="Suzuki Y."/>
            <person name="Inagaki F."/>
            <person name="Takai K."/>
            <person name="Nealson K.H."/>
            <person name="Horikoshi K."/>
        </authorList>
    </citation>
    <scope>NUCLEOTIDE SEQUENCE</scope>
</reference>
<evidence type="ECO:0008006" key="2">
    <source>
        <dbReference type="Google" id="ProtNLM"/>
    </source>
</evidence>
<protein>
    <recommendedName>
        <fullName evidence="2">Lipoprotein</fullName>
    </recommendedName>
</protein>
<dbReference type="AlphaFoldDB" id="H5S9Z9"/>
<name>H5S9Z9_9BACT</name>